<keyword evidence="5" id="KW-1185">Reference proteome</keyword>
<evidence type="ECO:0000259" key="4">
    <source>
        <dbReference type="Pfam" id="PF15739"/>
    </source>
</evidence>
<keyword evidence="1 2" id="KW-0175">Coiled coil</keyword>
<sequence>MPEYSASNSPLHARAVDYTTRSMMQRKGSKGSLGSPSPVTGGSRASGINSTSQSPVSAHPVLPPIITNEADRLFLQELNMFISHEMNKVDPNNAEQRYTVHKAAFDRVIEHVTAYKPLLTAVKAEYEECIDTILRGKREAAFLSGKLRAMASEPSTRRNYRKRADELEHRLSIVKEDNERLAKQLQNLREARLERDKQERVMTNQTPKNAVKKERQRVPGLTTEQATDIKYLSKELAKLEQQAKELEIAQKTKYTGKETKESLREQLSDKVSRRDELEQRGIMLKAKRQRLRTALDAAQHYLKFQPLHQTVGDAVMVALAQNKGDRGVSHTLVRDTPSTSFDDDDPTREKEAEMMLEYIEKFNELFEEGSYEEAAIHAANSPKGILRTLETLNRFKDLKTKVGGRSPLLAFCDALMSSVLAMGVRPSETISLECVRCALEENRFDLLSHWVTQERLTVTEELGSLITEQCSGKSKNHLALAESVFTKVGAHRPAVEVMLQQGRTQAALEYAQSVAHFKEEDYLFLLKRNPTVTVAQLLAQLRPLRPGTSSSDSEPEEKDENLSRSSLEQFQALYTSPLPLGLIVSTLRDEGREDVARLVLQNILNQDTSTGEGPENTAIRKSVFADDQTSPEQWLAIINDLQKGGHEEVALEILAAVTVLGAMKRAVSVTSSSQGRPSTTHTEKQSGQ</sequence>
<dbReference type="Proteomes" id="UP000085678">
    <property type="component" value="Unplaced"/>
</dbReference>
<dbReference type="AlphaFoldDB" id="A0A1S3HE44"/>
<evidence type="ECO:0000256" key="2">
    <source>
        <dbReference type="SAM" id="Coils"/>
    </source>
</evidence>
<feature type="region of interest" description="Disordered" evidence="3">
    <location>
        <begin position="23"/>
        <end position="62"/>
    </location>
</feature>
<gene>
    <name evidence="6" type="primary">LOC106153785</name>
</gene>
<dbReference type="OMA" id="QAYNQMK"/>
<dbReference type="KEGG" id="lak:106153785"/>
<name>A0A1S3HE44_LINAN</name>
<dbReference type="InterPro" id="IPR016024">
    <property type="entry name" value="ARM-type_fold"/>
</dbReference>
<evidence type="ECO:0000313" key="6">
    <source>
        <dbReference type="RefSeq" id="XP_013383339.1"/>
    </source>
</evidence>
<feature type="domain" description="Translin-associated factor X-interacting protein 1 N-terminal" evidence="4">
    <location>
        <begin position="81"/>
        <end position="189"/>
    </location>
</feature>
<feature type="compositionally biased region" description="Polar residues" evidence="3">
    <location>
        <begin position="668"/>
        <end position="680"/>
    </location>
</feature>
<dbReference type="PANTHER" id="PTHR10292:SF11">
    <property type="entry name" value="CLATHRIN HEAVY CHAIN LINKER DOMAIN-CONTAINING PROTEIN 1"/>
    <property type="match status" value="1"/>
</dbReference>
<dbReference type="InParanoid" id="A0A1S3HE44"/>
<dbReference type="InterPro" id="IPR032755">
    <property type="entry name" value="TSNAXIP1_N"/>
</dbReference>
<accession>A0A1S3HE44</accession>
<dbReference type="SUPFAM" id="SSF48371">
    <property type="entry name" value="ARM repeat"/>
    <property type="match status" value="1"/>
</dbReference>
<evidence type="ECO:0000313" key="5">
    <source>
        <dbReference type="Proteomes" id="UP000085678"/>
    </source>
</evidence>
<feature type="compositionally biased region" description="Polar residues" evidence="3">
    <location>
        <begin position="46"/>
        <end position="56"/>
    </location>
</feature>
<feature type="coiled-coil region" evidence="2">
    <location>
        <begin position="157"/>
        <end position="201"/>
    </location>
</feature>
<organism evidence="5 6">
    <name type="scientific">Lingula anatina</name>
    <name type="common">Brachiopod</name>
    <name type="synonym">Lingula unguis</name>
    <dbReference type="NCBI Taxonomy" id="7574"/>
    <lineage>
        <taxon>Eukaryota</taxon>
        <taxon>Metazoa</taxon>
        <taxon>Spiralia</taxon>
        <taxon>Lophotrochozoa</taxon>
        <taxon>Brachiopoda</taxon>
        <taxon>Linguliformea</taxon>
        <taxon>Lingulata</taxon>
        <taxon>Lingulida</taxon>
        <taxon>Linguloidea</taxon>
        <taxon>Lingulidae</taxon>
        <taxon>Lingula</taxon>
    </lineage>
</organism>
<dbReference type="Gene3D" id="1.25.40.30">
    <property type="match status" value="1"/>
</dbReference>
<reference evidence="6" key="1">
    <citation type="submission" date="2025-08" db="UniProtKB">
        <authorList>
            <consortium name="RefSeq"/>
        </authorList>
    </citation>
    <scope>IDENTIFICATION</scope>
    <source>
        <tissue evidence="6">Gonads</tissue>
    </source>
</reference>
<evidence type="ECO:0000256" key="1">
    <source>
        <dbReference type="ARBA" id="ARBA00023054"/>
    </source>
</evidence>
<dbReference type="GeneID" id="106153785"/>
<evidence type="ECO:0000256" key="3">
    <source>
        <dbReference type="SAM" id="MobiDB-lite"/>
    </source>
</evidence>
<proteinExistence type="predicted"/>
<dbReference type="PANTHER" id="PTHR10292">
    <property type="entry name" value="CLATHRIN HEAVY CHAIN RELATED"/>
    <property type="match status" value="1"/>
</dbReference>
<dbReference type="Pfam" id="PF13838">
    <property type="entry name" value="Clathrin_H_link"/>
    <property type="match status" value="1"/>
</dbReference>
<feature type="region of interest" description="Disordered" evidence="3">
    <location>
        <begin position="543"/>
        <end position="565"/>
    </location>
</feature>
<dbReference type="STRING" id="7574.A0A1S3HE44"/>
<feature type="region of interest" description="Disordered" evidence="3">
    <location>
        <begin position="668"/>
        <end position="688"/>
    </location>
</feature>
<feature type="coiled-coil region" evidence="2">
    <location>
        <begin position="229"/>
        <end position="280"/>
    </location>
</feature>
<dbReference type="RefSeq" id="XP_013383339.1">
    <property type="nucleotide sequence ID" value="XM_013527885.1"/>
</dbReference>
<dbReference type="OrthoDB" id="2113814at2759"/>
<protein>
    <submittedName>
        <fullName evidence="6">Clathrin heavy chain linker domain-containing protein 1</fullName>
    </submittedName>
</protein>
<dbReference type="Pfam" id="PF15739">
    <property type="entry name" value="TSNAXIP1_N"/>
    <property type="match status" value="1"/>
</dbReference>
<dbReference type="InterPro" id="IPR012331">
    <property type="entry name" value="Clathrin_H-chain_linker"/>
</dbReference>